<feature type="region of interest" description="Disordered" evidence="1">
    <location>
        <begin position="154"/>
        <end position="177"/>
    </location>
</feature>
<evidence type="ECO:0000313" key="2">
    <source>
        <dbReference type="EMBL" id="PVD33211.1"/>
    </source>
</evidence>
<comment type="caution">
    <text evidence="2">The sequence shown here is derived from an EMBL/GenBank/DDBJ whole genome shotgun (WGS) entry which is preliminary data.</text>
</comment>
<dbReference type="STRING" id="400727.A0A2T7PIF8"/>
<dbReference type="PANTHER" id="PTHR39369">
    <property type="entry name" value="LIN-24 (TWENTY-FOUR) LIKE"/>
    <property type="match status" value="1"/>
</dbReference>
<evidence type="ECO:0000256" key="1">
    <source>
        <dbReference type="SAM" id="MobiDB-lite"/>
    </source>
</evidence>
<dbReference type="EMBL" id="PZQS01000003">
    <property type="protein sequence ID" value="PVD33211.1"/>
    <property type="molecule type" value="Genomic_DNA"/>
</dbReference>
<sequence>MERTTTASVKTSITKGYITGVNLGLILTLPDQVALATFGYGRNITVDKTEENTVELIQTWCVDTNVLVPPMSFTKVKVEIKEKRWKGIFEAQVRMKGVVIVNFYHQNTPGSLVGTVECPVEEVLSQNPVLPREVIFPVQGKCDFQFGVEQVVSVEEDTEEEEQEEENISKEQEEEDF</sequence>
<name>A0A2T7PIF8_POMCA</name>
<dbReference type="PANTHER" id="PTHR39369:SF6">
    <property type="entry name" value="LIN-24 (TWENTY-FOUR) LIKE"/>
    <property type="match status" value="1"/>
</dbReference>
<dbReference type="Gene3D" id="2.170.15.10">
    <property type="entry name" value="Proaerolysin, chain A, domain 3"/>
    <property type="match status" value="1"/>
</dbReference>
<protein>
    <submittedName>
        <fullName evidence="2">Uncharacterized protein</fullName>
    </submittedName>
</protein>
<organism evidence="2 3">
    <name type="scientific">Pomacea canaliculata</name>
    <name type="common">Golden apple snail</name>
    <dbReference type="NCBI Taxonomy" id="400727"/>
    <lineage>
        <taxon>Eukaryota</taxon>
        <taxon>Metazoa</taxon>
        <taxon>Spiralia</taxon>
        <taxon>Lophotrochozoa</taxon>
        <taxon>Mollusca</taxon>
        <taxon>Gastropoda</taxon>
        <taxon>Caenogastropoda</taxon>
        <taxon>Architaenioglossa</taxon>
        <taxon>Ampullarioidea</taxon>
        <taxon>Ampullariidae</taxon>
        <taxon>Pomacea</taxon>
    </lineage>
</organism>
<dbReference type="Proteomes" id="UP000245119">
    <property type="component" value="Linkage Group LG3"/>
</dbReference>
<gene>
    <name evidence="2" type="ORF">C0Q70_04462</name>
</gene>
<reference evidence="2 3" key="1">
    <citation type="submission" date="2018-04" db="EMBL/GenBank/DDBJ databases">
        <title>The genome of golden apple snail Pomacea canaliculata provides insight into stress tolerance and invasive adaptation.</title>
        <authorList>
            <person name="Liu C."/>
            <person name="Liu B."/>
            <person name="Ren Y."/>
            <person name="Zhang Y."/>
            <person name="Wang H."/>
            <person name="Li S."/>
            <person name="Jiang F."/>
            <person name="Yin L."/>
            <person name="Zhang G."/>
            <person name="Qian W."/>
            <person name="Fan W."/>
        </authorList>
    </citation>
    <scope>NUCLEOTIDE SEQUENCE [LARGE SCALE GENOMIC DNA]</scope>
    <source>
        <strain evidence="2">SZHN2017</strain>
        <tissue evidence="2">Muscle</tissue>
    </source>
</reference>
<dbReference type="SUPFAM" id="SSF56973">
    <property type="entry name" value="Aerolisin/ETX pore-forming domain"/>
    <property type="match status" value="1"/>
</dbReference>
<keyword evidence="3" id="KW-1185">Reference proteome</keyword>
<accession>A0A2T7PIF8</accession>
<dbReference type="OrthoDB" id="9977517at2759"/>
<evidence type="ECO:0000313" key="3">
    <source>
        <dbReference type="Proteomes" id="UP000245119"/>
    </source>
</evidence>
<dbReference type="AlphaFoldDB" id="A0A2T7PIF8"/>
<proteinExistence type="predicted"/>